<dbReference type="EMBL" id="JXKG01000007">
    <property type="protein sequence ID" value="OJG15498.1"/>
    <property type="molecule type" value="Genomic_DNA"/>
</dbReference>
<dbReference type="GO" id="GO:0004564">
    <property type="term" value="F:beta-fructofuranosidase activity"/>
    <property type="evidence" value="ECO:0007669"/>
    <property type="project" value="UniProtKB-EC"/>
</dbReference>
<evidence type="ECO:0000256" key="4">
    <source>
        <dbReference type="ARBA" id="ARBA00019623"/>
    </source>
</evidence>
<dbReference type="InterPro" id="IPR023296">
    <property type="entry name" value="Glyco_hydro_beta-prop_sf"/>
</dbReference>
<evidence type="ECO:0000259" key="10">
    <source>
        <dbReference type="Pfam" id="PF00251"/>
    </source>
</evidence>
<keyword evidence="5 8" id="KW-0378">Hydrolase</keyword>
<dbReference type="Proteomes" id="UP000182835">
    <property type="component" value="Unassembled WGS sequence"/>
</dbReference>
<dbReference type="PANTHER" id="PTHR43101">
    <property type="entry name" value="BETA-FRUCTOSIDASE"/>
    <property type="match status" value="1"/>
</dbReference>
<sequence>MKSITWNTQKRYRPYEQWSTEYKKELLHSVAQSQWRLNYHIQPVTGLLNDPNGFSYFNNQWHLFYQAYPFGAVHGVKSWYHLVSDNLIDWQELGLALQPDSKYDSHGVYSGSAFPLGDQLLLTYTGNVRDQEWERHSYQLGALMDTNNEITKISTPFIPSPPAGYTQEFRDPQIFKYEEKYVMLIGAQNTKQEGQILTYISDDLKEWQFIGPLSFTDKKMGFMIECPNLVFYKGRPILLFCPQGLDKNICHYDNIYPNMYVVAEKFDLATNTLVGASSLKNLDEGFDVYATQAFNAPDGRALAISWIGLPEIEYPTDQEGWAHCLSLVKELHLIGDVLFQQPIQESKKLQTTPMQKLKGTSSTESFDLHTNSYEAKLTFTKDAKGTITLFHDPIKNNGLTISFDSKHGKMKVDRNHSEHPFATAFGSQREFEITKQPLNLQIFVDSSVVEIFINQGEQTLTARYFPEKSATAITVMTDKNWQGTLFPLRSMKK</sequence>
<keyword evidence="9" id="KW-0119">Carbohydrate metabolism</keyword>
<comment type="caution">
    <text evidence="12">The sequence shown here is derived from an EMBL/GenBank/DDBJ whole genome shotgun (WGS) entry which is preliminary data.</text>
</comment>
<evidence type="ECO:0000259" key="11">
    <source>
        <dbReference type="Pfam" id="PF08244"/>
    </source>
</evidence>
<dbReference type="UniPathway" id="UPA00238"/>
<evidence type="ECO:0000256" key="1">
    <source>
        <dbReference type="ARBA" id="ARBA00004914"/>
    </source>
</evidence>
<protein>
    <recommendedName>
        <fullName evidence="4 8">Sucrose-6-phosphate hydrolase</fullName>
        <ecNumber evidence="3 8">3.2.1.26</ecNumber>
    </recommendedName>
    <alternativeName>
        <fullName evidence="7 9">Invertase</fullName>
    </alternativeName>
</protein>
<dbReference type="PANTHER" id="PTHR43101:SF1">
    <property type="entry name" value="BETA-FRUCTOSIDASE"/>
    <property type="match status" value="1"/>
</dbReference>
<reference evidence="12 13" key="1">
    <citation type="submission" date="2014-12" db="EMBL/GenBank/DDBJ databases">
        <title>Draft genome sequences of 29 type strains of Enterococci.</title>
        <authorList>
            <person name="Zhong Z."/>
            <person name="Sun Z."/>
            <person name="Liu W."/>
            <person name="Zhang W."/>
            <person name="Zhang H."/>
        </authorList>
    </citation>
    <scope>NUCLEOTIDE SEQUENCE [LARGE SCALE GENOMIC DNA]</scope>
    <source>
        <strain evidence="12 13">DSM 21207</strain>
    </source>
</reference>
<dbReference type="Pfam" id="PF00251">
    <property type="entry name" value="Glyco_hydro_32N"/>
    <property type="match status" value="1"/>
</dbReference>
<dbReference type="SUPFAM" id="SSF75005">
    <property type="entry name" value="Arabinanase/levansucrase/invertase"/>
    <property type="match status" value="1"/>
</dbReference>
<dbReference type="PROSITE" id="PS00609">
    <property type="entry name" value="GLYCOSYL_HYDROL_F32"/>
    <property type="match status" value="1"/>
</dbReference>
<proteinExistence type="inferred from homology"/>
<evidence type="ECO:0000313" key="13">
    <source>
        <dbReference type="Proteomes" id="UP000182835"/>
    </source>
</evidence>
<dbReference type="Pfam" id="PF08244">
    <property type="entry name" value="Glyco_hydro_32C"/>
    <property type="match status" value="1"/>
</dbReference>
<keyword evidence="9" id="KW-0963">Cytoplasm</keyword>
<dbReference type="RefSeq" id="WP_071864651.1">
    <property type="nucleotide sequence ID" value="NZ_JBHLVQ010000022.1"/>
</dbReference>
<evidence type="ECO:0000256" key="2">
    <source>
        <dbReference type="ARBA" id="ARBA00009902"/>
    </source>
</evidence>
<dbReference type="CDD" id="cd18623">
    <property type="entry name" value="GH32_ScrB-like"/>
    <property type="match status" value="1"/>
</dbReference>
<evidence type="ECO:0000256" key="7">
    <source>
        <dbReference type="ARBA" id="ARBA00033367"/>
    </source>
</evidence>
<comment type="subcellular location">
    <subcellularLocation>
        <location evidence="9">Cytoplasm</location>
    </subcellularLocation>
</comment>
<dbReference type="GO" id="GO:0005985">
    <property type="term" value="P:sucrose metabolic process"/>
    <property type="evidence" value="ECO:0007669"/>
    <property type="project" value="UniProtKB-UniPathway"/>
</dbReference>
<name>A0A1L8R6X3_9ENTE</name>
<comment type="pathway">
    <text evidence="1 9">Glycan biosynthesis; sucrose metabolism.</text>
</comment>
<evidence type="ECO:0000256" key="9">
    <source>
        <dbReference type="RuleBase" id="RU365015"/>
    </source>
</evidence>
<comment type="similarity">
    <text evidence="2 8">Belongs to the glycosyl hydrolase 32 family.</text>
</comment>
<dbReference type="InterPro" id="IPR013189">
    <property type="entry name" value="Glyco_hydro_32_C"/>
</dbReference>
<dbReference type="NCBIfam" id="TIGR01322">
    <property type="entry name" value="scrB_fam"/>
    <property type="match status" value="1"/>
</dbReference>
<dbReference type="InterPro" id="IPR001362">
    <property type="entry name" value="Glyco_hydro_32"/>
</dbReference>
<evidence type="ECO:0000256" key="8">
    <source>
        <dbReference type="RuleBase" id="RU362110"/>
    </source>
</evidence>
<feature type="domain" description="Glycosyl hydrolase family 32 N-terminal" evidence="10">
    <location>
        <begin position="40"/>
        <end position="342"/>
    </location>
</feature>
<dbReference type="OrthoDB" id="9759709at2"/>
<dbReference type="AlphaFoldDB" id="A0A1L8R6X3"/>
<dbReference type="SUPFAM" id="SSF49899">
    <property type="entry name" value="Concanavalin A-like lectins/glucanases"/>
    <property type="match status" value="1"/>
</dbReference>
<dbReference type="Gene3D" id="2.60.120.560">
    <property type="entry name" value="Exo-inulinase, domain 1"/>
    <property type="match status" value="1"/>
</dbReference>
<accession>A0A1L8R6X3</accession>
<evidence type="ECO:0000256" key="3">
    <source>
        <dbReference type="ARBA" id="ARBA00012758"/>
    </source>
</evidence>
<feature type="domain" description="Glycosyl hydrolase family 32 C-terminal" evidence="11">
    <location>
        <begin position="351"/>
        <end position="478"/>
    </location>
</feature>
<comment type="catalytic activity">
    <reaction evidence="8">
        <text>Hydrolysis of terminal non-reducing beta-D-fructofuranoside residues in beta-D-fructofuranosides.</text>
        <dbReference type="EC" id="3.2.1.26"/>
    </reaction>
</comment>
<keyword evidence="6 8" id="KW-0326">Glycosidase</keyword>
<dbReference type="STRING" id="317010.RU96_GL002311"/>
<comment type="function">
    <text evidence="9">Enables the bacterium to metabolize sucrose as a sole carbon source.</text>
</comment>
<dbReference type="InterPro" id="IPR013320">
    <property type="entry name" value="ConA-like_dom_sf"/>
</dbReference>
<dbReference type="InterPro" id="IPR018053">
    <property type="entry name" value="Glyco_hydro_32_AS"/>
</dbReference>
<dbReference type="InterPro" id="IPR051214">
    <property type="entry name" value="GH32_Enzymes"/>
</dbReference>
<dbReference type="SMART" id="SM00640">
    <property type="entry name" value="Glyco_32"/>
    <property type="match status" value="1"/>
</dbReference>
<evidence type="ECO:0000256" key="5">
    <source>
        <dbReference type="ARBA" id="ARBA00022801"/>
    </source>
</evidence>
<dbReference type="Gene3D" id="2.115.10.20">
    <property type="entry name" value="Glycosyl hydrolase domain, family 43"/>
    <property type="match status" value="1"/>
</dbReference>
<dbReference type="EC" id="3.2.1.26" evidence="3 8"/>
<dbReference type="GO" id="GO:0005737">
    <property type="term" value="C:cytoplasm"/>
    <property type="evidence" value="ECO:0007669"/>
    <property type="project" value="UniProtKB-SubCell"/>
</dbReference>
<dbReference type="InterPro" id="IPR013148">
    <property type="entry name" value="Glyco_hydro_32_N"/>
</dbReference>
<evidence type="ECO:0000313" key="12">
    <source>
        <dbReference type="EMBL" id="OJG15498.1"/>
    </source>
</evidence>
<organism evidence="12 13">
    <name type="scientific">Enterococcus canintestini</name>
    <dbReference type="NCBI Taxonomy" id="317010"/>
    <lineage>
        <taxon>Bacteria</taxon>
        <taxon>Bacillati</taxon>
        <taxon>Bacillota</taxon>
        <taxon>Bacilli</taxon>
        <taxon>Lactobacillales</taxon>
        <taxon>Enterococcaceae</taxon>
        <taxon>Enterococcus</taxon>
    </lineage>
</organism>
<evidence type="ECO:0000256" key="6">
    <source>
        <dbReference type="ARBA" id="ARBA00023295"/>
    </source>
</evidence>
<dbReference type="InterPro" id="IPR006232">
    <property type="entry name" value="Suc6P_hydrolase"/>
</dbReference>
<gene>
    <name evidence="12" type="ORF">RU96_GL002311</name>
</gene>